<dbReference type="InterPro" id="IPR011001">
    <property type="entry name" value="Saposin-like"/>
</dbReference>
<evidence type="ECO:0000313" key="2">
    <source>
        <dbReference type="EMBL" id="KAK8913604.1"/>
    </source>
</evidence>
<evidence type="ECO:0000313" key="3">
    <source>
        <dbReference type="Proteomes" id="UP001418222"/>
    </source>
</evidence>
<proteinExistence type="predicted"/>
<comment type="caution">
    <text evidence="2">The sequence shown here is derived from an EMBL/GenBank/DDBJ whole genome shotgun (WGS) entry which is preliminary data.</text>
</comment>
<dbReference type="GO" id="GO:0006629">
    <property type="term" value="P:lipid metabolic process"/>
    <property type="evidence" value="ECO:0007669"/>
    <property type="project" value="InterPro"/>
</dbReference>
<feature type="domain" description="Saposin-like type B region 1" evidence="1">
    <location>
        <begin position="54"/>
        <end position="85"/>
    </location>
</feature>
<dbReference type="EMBL" id="JBBWWQ010000021">
    <property type="protein sequence ID" value="KAK8913604.1"/>
    <property type="molecule type" value="Genomic_DNA"/>
</dbReference>
<organism evidence="2 3">
    <name type="scientific">Platanthera zijinensis</name>
    <dbReference type="NCBI Taxonomy" id="2320716"/>
    <lineage>
        <taxon>Eukaryota</taxon>
        <taxon>Viridiplantae</taxon>
        <taxon>Streptophyta</taxon>
        <taxon>Embryophyta</taxon>
        <taxon>Tracheophyta</taxon>
        <taxon>Spermatophyta</taxon>
        <taxon>Magnoliopsida</taxon>
        <taxon>Liliopsida</taxon>
        <taxon>Asparagales</taxon>
        <taxon>Orchidaceae</taxon>
        <taxon>Orchidoideae</taxon>
        <taxon>Orchideae</taxon>
        <taxon>Orchidinae</taxon>
        <taxon>Platanthera</taxon>
    </lineage>
</organism>
<dbReference type="Proteomes" id="UP001418222">
    <property type="component" value="Unassembled WGS sequence"/>
</dbReference>
<evidence type="ECO:0000259" key="1">
    <source>
        <dbReference type="Pfam" id="PF05184"/>
    </source>
</evidence>
<dbReference type="SUPFAM" id="SSF47862">
    <property type="entry name" value="Saposin"/>
    <property type="match status" value="1"/>
</dbReference>
<dbReference type="AlphaFoldDB" id="A0AAP0AS68"/>
<keyword evidence="3" id="KW-1185">Reference proteome</keyword>
<gene>
    <name evidence="2" type="primary">cardA</name>
    <name evidence="2" type="ORF">KSP39_PZI023590</name>
</gene>
<dbReference type="Gene3D" id="1.10.225.10">
    <property type="entry name" value="Saposin-like"/>
    <property type="match status" value="1"/>
</dbReference>
<accession>A0AAP0AS68</accession>
<name>A0AAP0AS68_9ASPA</name>
<protein>
    <submittedName>
        <fullName evidence="2">Procardosin-A</fullName>
    </submittedName>
</protein>
<dbReference type="Pfam" id="PF05184">
    <property type="entry name" value="SapB_1"/>
    <property type="match status" value="1"/>
</dbReference>
<reference evidence="2 3" key="1">
    <citation type="journal article" date="2022" name="Nat. Plants">
        <title>Genomes of leafy and leafless Platanthera orchids illuminate the evolution of mycoheterotrophy.</title>
        <authorList>
            <person name="Li M.H."/>
            <person name="Liu K.W."/>
            <person name="Li Z."/>
            <person name="Lu H.C."/>
            <person name="Ye Q.L."/>
            <person name="Zhang D."/>
            <person name="Wang J.Y."/>
            <person name="Li Y.F."/>
            <person name="Zhong Z.M."/>
            <person name="Liu X."/>
            <person name="Yu X."/>
            <person name="Liu D.K."/>
            <person name="Tu X.D."/>
            <person name="Liu B."/>
            <person name="Hao Y."/>
            <person name="Liao X.Y."/>
            <person name="Jiang Y.T."/>
            <person name="Sun W.H."/>
            <person name="Chen J."/>
            <person name="Chen Y.Q."/>
            <person name="Ai Y."/>
            <person name="Zhai J.W."/>
            <person name="Wu S.S."/>
            <person name="Zhou Z."/>
            <person name="Hsiao Y.Y."/>
            <person name="Wu W.L."/>
            <person name="Chen Y.Y."/>
            <person name="Lin Y.F."/>
            <person name="Hsu J.L."/>
            <person name="Li C.Y."/>
            <person name="Wang Z.W."/>
            <person name="Zhao X."/>
            <person name="Zhong W.Y."/>
            <person name="Ma X.K."/>
            <person name="Ma L."/>
            <person name="Huang J."/>
            <person name="Chen G.Z."/>
            <person name="Huang M.Z."/>
            <person name="Huang L."/>
            <person name="Peng D.H."/>
            <person name="Luo Y.B."/>
            <person name="Zou S.Q."/>
            <person name="Chen S.P."/>
            <person name="Lan S."/>
            <person name="Tsai W.C."/>
            <person name="Van de Peer Y."/>
            <person name="Liu Z.J."/>
        </authorList>
    </citation>
    <scope>NUCLEOTIDE SEQUENCE [LARGE SCALE GENOMIC DNA]</scope>
    <source>
        <strain evidence="2">Lor287</strain>
    </source>
</reference>
<sequence length="132" mass="14817">MEKIGIASASTPSQDIHFDAYNIDEGCDDKIDDVDIESVVKAIEDKSAHSSNDVMCSACKMAIVWMQNRLKQNQTQEKVLNQINQAIIFSECMQLCVGDCRVLWETPLSTVVPYLPCLLFLLTLEARHLTHS</sequence>
<dbReference type="InterPro" id="IPR007856">
    <property type="entry name" value="SapB_1"/>
</dbReference>